<keyword evidence="2" id="KW-1185">Reference proteome</keyword>
<reference evidence="1 2" key="1">
    <citation type="submission" date="2022-12" db="EMBL/GenBank/DDBJ databases">
        <title>Chromosome-level genome of Tegillarca granosa.</title>
        <authorList>
            <person name="Kim J."/>
        </authorList>
    </citation>
    <scope>NUCLEOTIDE SEQUENCE [LARGE SCALE GENOMIC DNA]</scope>
    <source>
        <strain evidence="1">Teg-2019</strain>
        <tissue evidence="1">Adductor muscle</tissue>
    </source>
</reference>
<dbReference type="EMBL" id="JARBDR010000328">
    <property type="protein sequence ID" value="KAJ8316453.1"/>
    <property type="molecule type" value="Genomic_DNA"/>
</dbReference>
<name>A0ABQ9FL49_TEGGR</name>
<accession>A0ABQ9FL49</accession>
<proteinExistence type="predicted"/>
<gene>
    <name evidence="1" type="ORF">KUTeg_006467</name>
</gene>
<evidence type="ECO:0000313" key="1">
    <source>
        <dbReference type="EMBL" id="KAJ8316453.1"/>
    </source>
</evidence>
<evidence type="ECO:0000313" key="2">
    <source>
        <dbReference type="Proteomes" id="UP001217089"/>
    </source>
</evidence>
<organism evidence="1 2">
    <name type="scientific">Tegillarca granosa</name>
    <name type="common">Malaysian cockle</name>
    <name type="synonym">Anadara granosa</name>
    <dbReference type="NCBI Taxonomy" id="220873"/>
    <lineage>
        <taxon>Eukaryota</taxon>
        <taxon>Metazoa</taxon>
        <taxon>Spiralia</taxon>
        <taxon>Lophotrochozoa</taxon>
        <taxon>Mollusca</taxon>
        <taxon>Bivalvia</taxon>
        <taxon>Autobranchia</taxon>
        <taxon>Pteriomorphia</taxon>
        <taxon>Arcoida</taxon>
        <taxon>Arcoidea</taxon>
        <taxon>Arcidae</taxon>
        <taxon>Tegillarca</taxon>
    </lineage>
</organism>
<dbReference type="Proteomes" id="UP001217089">
    <property type="component" value="Unassembled WGS sequence"/>
</dbReference>
<dbReference type="InterPro" id="IPR036397">
    <property type="entry name" value="RNaseH_sf"/>
</dbReference>
<comment type="caution">
    <text evidence="1">The sequence shown here is derived from an EMBL/GenBank/DDBJ whole genome shotgun (WGS) entry which is preliminary data.</text>
</comment>
<protein>
    <submittedName>
        <fullName evidence="1">Uncharacterized protein</fullName>
    </submittedName>
</protein>
<dbReference type="Gene3D" id="3.30.420.10">
    <property type="entry name" value="Ribonuclease H-like superfamily/Ribonuclease H"/>
    <property type="match status" value="1"/>
</dbReference>
<sequence>MWMKKIGDFWGQRPLSEEMMEYAAGDAMAIIPDVYRNQMDYIEENNLLKLFYDLVYEELNVDINIVLKEQKGLRIKGKVLSILEEMESKYNENTQVFEILDQDDLQALTLVPYYHADKLSSLIKRLKTDVILEELTEIENDLRMQQEIIFSRESLDDELRSYEQHDDERVSQKAAEIRQDIYKIILEDIGRRYSGLSDPHILAEIERQALRTVVPKSEMDPDVDPLSSCFSFASY</sequence>